<dbReference type="EMBL" id="LXQA010021765">
    <property type="protein sequence ID" value="MCH92049.1"/>
    <property type="molecule type" value="Genomic_DNA"/>
</dbReference>
<keyword evidence="3" id="KW-1185">Reference proteome</keyword>
<gene>
    <name evidence="2" type="ORF">A2U01_0012981</name>
</gene>
<evidence type="ECO:0000313" key="3">
    <source>
        <dbReference type="Proteomes" id="UP000265520"/>
    </source>
</evidence>
<evidence type="ECO:0000256" key="1">
    <source>
        <dbReference type="SAM" id="MobiDB-lite"/>
    </source>
</evidence>
<sequence length="160" mass="18233">MRETSLPAANTSRANSRIGRKQESDPRQKEDGSYAQAVKKGELVRQNEGQKRGVCQGYFGVKVTPLGSHLALLEDQEEGEVQALMEDAKEWLDQWFREIRPWSPKEIDLEPRLMIRTSCQLVVDEFIGVKINGEVFHLRVIEDSYGPMRIMTSQNQGQQG</sequence>
<dbReference type="Proteomes" id="UP000265520">
    <property type="component" value="Unassembled WGS sequence"/>
</dbReference>
<feature type="non-terminal residue" evidence="2">
    <location>
        <position position="160"/>
    </location>
</feature>
<organism evidence="2 3">
    <name type="scientific">Trifolium medium</name>
    <dbReference type="NCBI Taxonomy" id="97028"/>
    <lineage>
        <taxon>Eukaryota</taxon>
        <taxon>Viridiplantae</taxon>
        <taxon>Streptophyta</taxon>
        <taxon>Embryophyta</taxon>
        <taxon>Tracheophyta</taxon>
        <taxon>Spermatophyta</taxon>
        <taxon>Magnoliopsida</taxon>
        <taxon>eudicotyledons</taxon>
        <taxon>Gunneridae</taxon>
        <taxon>Pentapetalae</taxon>
        <taxon>rosids</taxon>
        <taxon>fabids</taxon>
        <taxon>Fabales</taxon>
        <taxon>Fabaceae</taxon>
        <taxon>Papilionoideae</taxon>
        <taxon>50 kb inversion clade</taxon>
        <taxon>NPAAA clade</taxon>
        <taxon>Hologalegina</taxon>
        <taxon>IRL clade</taxon>
        <taxon>Trifolieae</taxon>
        <taxon>Trifolium</taxon>
    </lineage>
</organism>
<protein>
    <submittedName>
        <fullName evidence="2">Uncharacterized protein</fullName>
    </submittedName>
</protein>
<feature type="compositionally biased region" description="Basic and acidic residues" evidence="1">
    <location>
        <begin position="20"/>
        <end position="32"/>
    </location>
</feature>
<reference evidence="2 3" key="1">
    <citation type="journal article" date="2018" name="Front. Plant Sci.">
        <title>Red Clover (Trifolium pratense) and Zigzag Clover (T. medium) - A Picture of Genomic Similarities and Differences.</title>
        <authorList>
            <person name="Dluhosova J."/>
            <person name="Istvanek J."/>
            <person name="Nedelnik J."/>
            <person name="Repkova J."/>
        </authorList>
    </citation>
    <scope>NUCLEOTIDE SEQUENCE [LARGE SCALE GENOMIC DNA]</scope>
    <source>
        <strain evidence="3">cv. 10/8</strain>
        <tissue evidence="2">Leaf</tissue>
    </source>
</reference>
<name>A0A392MYR3_9FABA</name>
<dbReference type="AlphaFoldDB" id="A0A392MYR3"/>
<proteinExistence type="predicted"/>
<feature type="region of interest" description="Disordered" evidence="1">
    <location>
        <begin position="1"/>
        <end position="37"/>
    </location>
</feature>
<accession>A0A392MYR3</accession>
<evidence type="ECO:0000313" key="2">
    <source>
        <dbReference type="EMBL" id="MCH92049.1"/>
    </source>
</evidence>
<comment type="caution">
    <text evidence="2">The sequence shown here is derived from an EMBL/GenBank/DDBJ whole genome shotgun (WGS) entry which is preliminary data.</text>
</comment>